<sequence>MVYPWIGQFLFGRLQFLNCRGFYSC</sequence>
<accession>A0AAN8SEZ5</accession>
<dbReference type="EMBL" id="JBANQN010001445">
    <property type="protein sequence ID" value="KAK6767669.1"/>
    <property type="molecule type" value="Genomic_DNA"/>
</dbReference>
<evidence type="ECO:0000313" key="2">
    <source>
        <dbReference type="Proteomes" id="UP001371456"/>
    </source>
</evidence>
<proteinExistence type="predicted"/>
<evidence type="ECO:0000313" key="1">
    <source>
        <dbReference type="EMBL" id="KAK6767669.1"/>
    </source>
</evidence>
<organism evidence="1 2">
    <name type="scientific">Solanum bulbocastanum</name>
    <name type="common">Wild potato</name>
    <dbReference type="NCBI Taxonomy" id="147425"/>
    <lineage>
        <taxon>Eukaryota</taxon>
        <taxon>Viridiplantae</taxon>
        <taxon>Streptophyta</taxon>
        <taxon>Embryophyta</taxon>
        <taxon>Tracheophyta</taxon>
        <taxon>Spermatophyta</taxon>
        <taxon>Magnoliopsida</taxon>
        <taxon>eudicotyledons</taxon>
        <taxon>Gunneridae</taxon>
        <taxon>Pentapetalae</taxon>
        <taxon>asterids</taxon>
        <taxon>lamiids</taxon>
        <taxon>Solanales</taxon>
        <taxon>Solanaceae</taxon>
        <taxon>Solanoideae</taxon>
        <taxon>Solaneae</taxon>
        <taxon>Solanum</taxon>
    </lineage>
</organism>
<dbReference type="Proteomes" id="UP001371456">
    <property type="component" value="Unassembled WGS sequence"/>
</dbReference>
<dbReference type="AlphaFoldDB" id="A0AAN8SEZ5"/>
<gene>
    <name evidence="1" type="ORF">RDI58_035090</name>
</gene>
<keyword evidence="2" id="KW-1185">Reference proteome</keyword>
<comment type="caution">
    <text evidence="1">The sequence shown here is derived from an EMBL/GenBank/DDBJ whole genome shotgun (WGS) entry which is preliminary data.</text>
</comment>
<reference evidence="1 2" key="1">
    <citation type="submission" date="2024-02" db="EMBL/GenBank/DDBJ databases">
        <title>de novo genome assembly of Solanum bulbocastanum strain 11H21.</title>
        <authorList>
            <person name="Hosaka A.J."/>
        </authorList>
    </citation>
    <scope>NUCLEOTIDE SEQUENCE [LARGE SCALE GENOMIC DNA]</scope>
    <source>
        <tissue evidence="1">Young leaves</tissue>
    </source>
</reference>
<name>A0AAN8SEZ5_SOLBU</name>
<protein>
    <submittedName>
        <fullName evidence="1">Uncharacterized protein</fullName>
    </submittedName>
</protein>